<accession>A0A4S8JMU0</accession>
<proteinExistence type="predicted"/>
<comment type="caution">
    <text evidence="2">The sequence shown here is derived from an EMBL/GenBank/DDBJ whole genome shotgun (WGS) entry which is preliminary data.</text>
</comment>
<evidence type="ECO:0000313" key="3">
    <source>
        <dbReference type="Proteomes" id="UP000317650"/>
    </source>
</evidence>
<evidence type="ECO:0000313" key="2">
    <source>
        <dbReference type="EMBL" id="THU63039.1"/>
    </source>
</evidence>
<dbReference type="Proteomes" id="UP000317650">
    <property type="component" value="Chromosome 1"/>
</dbReference>
<reference evidence="2 3" key="1">
    <citation type="journal article" date="2019" name="Nat. Plants">
        <title>Genome sequencing of Musa balbisiana reveals subgenome evolution and function divergence in polyploid bananas.</title>
        <authorList>
            <person name="Yao X."/>
        </authorList>
    </citation>
    <scope>NUCLEOTIDE SEQUENCE [LARGE SCALE GENOMIC DNA]</scope>
    <source>
        <strain evidence="3">cv. DH-PKW</strain>
        <tissue evidence="2">Leaves</tissue>
    </source>
</reference>
<feature type="region of interest" description="Disordered" evidence="1">
    <location>
        <begin position="106"/>
        <end position="134"/>
    </location>
</feature>
<dbReference type="EMBL" id="PYDT01000004">
    <property type="protein sequence ID" value="THU63039.1"/>
    <property type="molecule type" value="Genomic_DNA"/>
</dbReference>
<organism evidence="2 3">
    <name type="scientific">Musa balbisiana</name>
    <name type="common">Banana</name>
    <dbReference type="NCBI Taxonomy" id="52838"/>
    <lineage>
        <taxon>Eukaryota</taxon>
        <taxon>Viridiplantae</taxon>
        <taxon>Streptophyta</taxon>
        <taxon>Embryophyta</taxon>
        <taxon>Tracheophyta</taxon>
        <taxon>Spermatophyta</taxon>
        <taxon>Magnoliopsida</taxon>
        <taxon>Liliopsida</taxon>
        <taxon>Zingiberales</taxon>
        <taxon>Musaceae</taxon>
        <taxon>Musa</taxon>
    </lineage>
</organism>
<dbReference type="AlphaFoldDB" id="A0A4S8JMU0"/>
<keyword evidence="3" id="KW-1185">Reference proteome</keyword>
<gene>
    <name evidence="2" type="ORF">C4D60_Mb01t11520</name>
</gene>
<feature type="compositionally biased region" description="Polar residues" evidence="1">
    <location>
        <begin position="125"/>
        <end position="134"/>
    </location>
</feature>
<name>A0A4S8JMU0_MUSBA</name>
<evidence type="ECO:0000256" key="1">
    <source>
        <dbReference type="SAM" id="MobiDB-lite"/>
    </source>
</evidence>
<protein>
    <submittedName>
        <fullName evidence="2">Uncharacterized protein</fullName>
    </submittedName>
</protein>
<sequence length="134" mass="14594">MTGAFIIISPSSAIRRPKTGIRRSGGERGGIQSAMGLQLQQGINSSNVDFEEYAAKAKTLPVNTTNKSKLILYYLGFVITPLDADELKLRNKNNLAWLRCSQHQSKDHAGLGSYPKGKQGPMTPLSDQITIHAP</sequence>